<protein>
    <submittedName>
        <fullName evidence="11">Kalirin</fullName>
    </submittedName>
</protein>
<keyword evidence="2 5" id="KW-0728">SH3 domain</keyword>
<keyword evidence="12" id="KW-1185">Reference proteome</keyword>
<dbReference type="Gene3D" id="1.20.900.10">
    <property type="entry name" value="Dbl homology (DH) domain"/>
    <property type="match status" value="1"/>
</dbReference>
<comment type="similarity">
    <text evidence="1">Belongs to the protein kinase superfamily. CAMK Ser/Thr protein kinase family.</text>
</comment>
<feature type="region of interest" description="Disordered" evidence="6">
    <location>
        <begin position="52"/>
        <end position="72"/>
    </location>
</feature>
<dbReference type="Pfam" id="PF00041">
    <property type="entry name" value="fn3"/>
    <property type="match status" value="1"/>
</dbReference>
<evidence type="ECO:0000313" key="11">
    <source>
        <dbReference type="EMBL" id="CAI8009158.1"/>
    </source>
</evidence>
<keyword evidence="4" id="KW-0393">Immunoglobulin domain</keyword>
<feature type="domain" description="Fibronectin type-III" evidence="10">
    <location>
        <begin position="783"/>
        <end position="879"/>
    </location>
</feature>
<dbReference type="PROSITE" id="PS50835">
    <property type="entry name" value="IG_LIKE"/>
    <property type="match status" value="1"/>
</dbReference>
<dbReference type="SMART" id="SM00060">
    <property type="entry name" value="FN3"/>
    <property type="match status" value="1"/>
</dbReference>
<evidence type="ECO:0000259" key="8">
    <source>
        <dbReference type="PROSITE" id="PS50010"/>
    </source>
</evidence>
<evidence type="ECO:0000256" key="5">
    <source>
        <dbReference type="PROSITE-ProRule" id="PRU00192"/>
    </source>
</evidence>
<evidence type="ECO:0000256" key="2">
    <source>
        <dbReference type="ARBA" id="ARBA00022443"/>
    </source>
</evidence>
<evidence type="ECO:0000313" key="12">
    <source>
        <dbReference type="Proteomes" id="UP001174909"/>
    </source>
</evidence>
<reference evidence="11" key="1">
    <citation type="submission" date="2023-03" db="EMBL/GenBank/DDBJ databases">
        <authorList>
            <person name="Steffen K."/>
            <person name="Cardenas P."/>
        </authorList>
    </citation>
    <scope>NUCLEOTIDE SEQUENCE</scope>
</reference>
<dbReference type="InterPro" id="IPR013783">
    <property type="entry name" value="Ig-like_fold"/>
</dbReference>
<dbReference type="InterPro" id="IPR007110">
    <property type="entry name" value="Ig-like_dom"/>
</dbReference>
<dbReference type="SMART" id="SM00325">
    <property type="entry name" value="RhoGEF"/>
    <property type="match status" value="1"/>
</dbReference>
<evidence type="ECO:0000256" key="3">
    <source>
        <dbReference type="ARBA" id="ARBA00022658"/>
    </source>
</evidence>
<comment type="caution">
    <text evidence="11">The sequence shown here is derived from an EMBL/GenBank/DDBJ whole genome shotgun (WGS) entry which is preliminary data.</text>
</comment>
<organism evidence="11 12">
    <name type="scientific">Geodia barretti</name>
    <name type="common">Barrett's horny sponge</name>
    <dbReference type="NCBI Taxonomy" id="519541"/>
    <lineage>
        <taxon>Eukaryota</taxon>
        <taxon>Metazoa</taxon>
        <taxon>Porifera</taxon>
        <taxon>Demospongiae</taxon>
        <taxon>Heteroscleromorpha</taxon>
        <taxon>Tetractinellida</taxon>
        <taxon>Astrophorina</taxon>
        <taxon>Geodiidae</taxon>
        <taxon>Geodia</taxon>
    </lineage>
</organism>
<proteinExistence type="inferred from homology"/>
<dbReference type="PROSITE" id="PS50002">
    <property type="entry name" value="SH3"/>
    <property type="match status" value="1"/>
</dbReference>
<dbReference type="PANTHER" id="PTHR22826:SF106">
    <property type="entry name" value="TRIO, ISOFORM A"/>
    <property type="match status" value="1"/>
</dbReference>
<evidence type="ECO:0000259" key="10">
    <source>
        <dbReference type="PROSITE" id="PS50853"/>
    </source>
</evidence>
<dbReference type="Pfam" id="PF22697">
    <property type="entry name" value="SOS1_NGEF_PH"/>
    <property type="match status" value="1"/>
</dbReference>
<evidence type="ECO:0000256" key="6">
    <source>
        <dbReference type="SAM" id="MobiDB-lite"/>
    </source>
</evidence>
<dbReference type="InterPro" id="IPR051336">
    <property type="entry name" value="RhoGEF_Guanine_NuclExch_SF"/>
</dbReference>
<dbReference type="InterPro" id="IPR035899">
    <property type="entry name" value="DBL_dom_sf"/>
</dbReference>
<dbReference type="PROSITE" id="PS50010">
    <property type="entry name" value="DH_2"/>
    <property type="match status" value="1"/>
</dbReference>
<sequence length="964" mass="105220">MEGVFSISVPYVAVTEILAQHANQLSLVKDQPVRVLDCHRDDWWLVQTIPDNLDNRTQNGGGPGQNGTEPEKQNGIFSAEGWVPASLLQPSPNTDFTSEGGPKSAPPFAAGHNQPLWVVLADYPGEEEGTVRVWQGDLVEVIDISRNEWCLIRPVLHSEETAGKKEEEEEEGVGEWEEEGWVPAGFLKPYSGGGFAYPFPRFAPHISTDDESDEEGESLSGDETEPLPLTPEPNLTPYPDPERRAEAAKKLCFIVSELVSSEKDYVARLEFCVQNYITPAQGATAPKPLQTAELFDYLVKIFEFHRDSFLPQLVACQSQPEDLGGVFASSEESLQVYVAYCKAKAASHALLQEHRGFFEELRAQMQDRLELADYLILPVSRITKCSLLLSDFRKQSARSAQSAGQVDEALVVTRGISRQANNAIHLDMLEGLSKMEVGEPVLLDTFKIQAGAKPGSKQRQVFLFPECLLIAKRERGRSYSVKDKLMLQDISMAPDMDPQKKNLIIYDMNSGTKFTLTAAKSSMREQWLSKTQKLIQSAKADTSRSAADNKSRAASEPPELAPHSPTLAKKVTALKNSLVSKKPSFRLGSAKRPDSTSAPSAVPAPTSTVAETSDEPVEGTEYVVMECIVLEGGDDVQLEPGEVVTLVRVEGGGASLRVRTTDAHLTEGTLPATFLRKKTTTNGVDMEAAPKFTMLPSDLDLLYGTTATIACAFNGFPKPSVEWRMNRQTLTSADNRVKITSCATSSILEIIKLCYEDVGTYACFITNSGGSNSAHMALNMHGPPAKVGKPGVSKVTGTSVKLKWSPPDEEGGSPITTYQVEMLQEGFEDWQPIIQQPKTTFIVKALQPSTSYQFRVLACNQYGAGQPSDPSDTVTTKGRGWLSSSPSNTRKKEGTDYPDGGGGGQGLFDDLAGEEGSGSNIMSPPAQFIRRGSIHSEYDVLPEELGRLDLQMLPAQHDSRTKTT</sequence>
<dbReference type="InterPro" id="IPR001452">
    <property type="entry name" value="SH3_domain"/>
</dbReference>
<dbReference type="FunFam" id="2.60.40.10:FF:000056">
    <property type="entry name" value="twitchin isoform X4"/>
    <property type="match status" value="1"/>
</dbReference>
<feature type="region of interest" description="Disordered" evidence="6">
    <location>
        <begin position="534"/>
        <end position="566"/>
    </location>
</feature>
<feature type="region of interest" description="Disordered" evidence="6">
    <location>
        <begin position="204"/>
        <end position="241"/>
    </location>
</feature>
<dbReference type="InterPro" id="IPR036179">
    <property type="entry name" value="Ig-like_dom_sf"/>
</dbReference>
<dbReference type="InterPro" id="IPR011993">
    <property type="entry name" value="PH-like_dom_sf"/>
</dbReference>
<dbReference type="Gene3D" id="2.60.40.10">
    <property type="entry name" value="Immunoglobulins"/>
    <property type="match status" value="2"/>
</dbReference>
<dbReference type="SUPFAM" id="SSF48726">
    <property type="entry name" value="Immunoglobulin"/>
    <property type="match status" value="1"/>
</dbReference>
<dbReference type="PROSITE" id="PS50853">
    <property type="entry name" value="FN3"/>
    <property type="match status" value="1"/>
</dbReference>
<evidence type="ECO:0000256" key="4">
    <source>
        <dbReference type="ARBA" id="ARBA00023319"/>
    </source>
</evidence>
<dbReference type="CDD" id="cd00063">
    <property type="entry name" value="FN3"/>
    <property type="match status" value="1"/>
</dbReference>
<evidence type="ECO:0000256" key="1">
    <source>
        <dbReference type="ARBA" id="ARBA00006692"/>
    </source>
</evidence>
<dbReference type="Pfam" id="PF07679">
    <property type="entry name" value="I-set"/>
    <property type="match status" value="1"/>
</dbReference>
<accession>A0AA35W5R8</accession>
<dbReference type="SUPFAM" id="SSF48065">
    <property type="entry name" value="DBL homology domain (DH-domain)"/>
    <property type="match status" value="1"/>
</dbReference>
<dbReference type="SMART" id="SM00408">
    <property type="entry name" value="IGc2"/>
    <property type="match status" value="1"/>
</dbReference>
<name>A0AA35W5R8_GEOBA</name>
<dbReference type="InterPro" id="IPR000219">
    <property type="entry name" value="DH_dom"/>
</dbReference>
<feature type="region of interest" description="Disordered" evidence="6">
    <location>
        <begin position="863"/>
        <end position="924"/>
    </location>
</feature>
<evidence type="ECO:0000259" key="9">
    <source>
        <dbReference type="PROSITE" id="PS50835"/>
    </source>
</evidence>
<dbReference type="Pfam" id="PF00621">
    <property type="entry name" value="RhoGEF"/>
    <property type="match status" value="1"/>
</dbReference>
<feature type="compositionally biased region" description="Polar residues" evidence="6">
    <location>
        <begin position="868"/>
        <end position="888"/>
    </location>
</feature>
<feature type="compositionally biased region" description="Polar residues" evidence="6">
    <location>
        <begin position="595"/>
        <end position="611"/>
    </location>
</feature>
<keyword evidence="3" id="KW-0344">Guanine-nucleotide releasing factor</keyword>
<dbReference type="GO" id="GO:0019898">
    <property type="term" value="C:extrinsic component of membrane"/>
    <property type="evidence" value="ECO:0007669"/>
    <property type="project" value="TreeGrafter"/>
</dbReference>
<feature type="domain" description="DH" evidence="8">
    <location>
        <begin position="250"/>
        <end position="423"/>
    </location>
</feature>
<dbReference type="AlphaFoldDB" id="A0AA35W5R8"/>
<feature type="domain" description="SH3" evidence="7">
    <location>
        <begin position="6"/>
        <end position="93"/>
    </location>
</feature>
<dbReference type="InterPro" id="IPR036116">
    <property type="entry name" value="FN3_sf"/>
</dbReference>
<dbReference type="FunFam" id="2.60.40.10:FF:000107">
    <property type="entry name" value="Myosin, light chain kinase a"/>
    <property type="match status" value="1"/>
</dbReference>
<dbReference type="GO" id="GO:0005085">
    <property type="term" value="F:guanyl-nucleotide exchange factor activity"/>
    <property type="evidence" value="ECO:0007669"/>
    <property type="project" value="UniProtKB-KW"/>
</dbReference>
<dbReference type="PANTHER" id="PTHR22826">
    <property type="entry name" value="RHO GUANINE EXCHANGE FACTOR-RELATED"/>
    <property type="match status" value="1"/>
</dbReference>
<dbReference type="GO" id="GO:0005737">
    <property type="term" value="C:cytoplasm"/>
    <property type="evidence" value="ECO:0007669"/>
    <property type="project" value="TreeGrafter"/>
</dbReference>
<dbReference type="InterPro" id="IPR013098">
    <property type="entry name" value="Ig_I-set"/>
</dbReference>
<dbReference type="CDD" id="cd00160">
    <property type="entry name" value="RhoGEF"/>
    <property type="match status" value="1"/>
</dbReference>
<dbReference type="Gene3D" id="2.30.30.40">
    <property type="entry name" value="SH3 Domains"/>
    <property type="match status" value="2"/>
</dbReference>
<dbReference type="PRINTS" id="PR00014">
    <property type="entry name" value="FNTYPEIII"/>
</dbReference>
<feature type="compositionally biased region" description="Polar residues" evidence="6">
    <location>
        <begin position="534"/>
        <end position="546"/>
    </location>
</feature>
<feature type="compositionally biased region" description="Acidic residues" evidence="6">
    <location>
        <begin position="209"/>
        <end position="225"/>
    </location>
</feature>
<dbReference type="InterPro" id="IPR055251">
    <property type="entry name" value="SOS1_NGEF_PH"/>
</dbReference>
<dbReference type="SUPFAM" id="SSF50729">
    <property type="entry name" value="PH domain-like"/>
    <property type="match status" value="1"/>
</dbReference>
<dbReference type="SUPFAM" id="SSF49265">
    <property type="entry name" value="Fibronectin type III"/>
    <property type="match status" value="1"/>
</dbReference>
<dbReference type="SUPFAM" id="SSF50044">
    <property type="entry name" value="SH3-domain"/>
    <property type="match status" value="2"/>
</dbReference>
<dbReference type="InterPro" id="IPR036028">
    <property type="entry name" value="SH3-like_dom_sf"/>
</dbReference>
<feature type="region of interest" description="Disordered" evidence="6">
    <location>
        <begin position="584"/>
        <end position="616"/>
    </location>
</feature>
<dbReference type="SMART" id="SM00326">
    <property type="entry name" value="SH3"/>
    <property type="match status" value="2"/>
</dbReference>
<feature type="compositionally biased region" description="Pro residues" evidence="6">
    <location>
        <begin position="228"/>
        <end position="239"/>
    </location>
</feature>
<dbReference type="InterPro" id="IPR003598">
    <property type="entry name" value="Ig_sub2"/>
</dbReference>
<dbReference type="InterPro" id="IPR003961">
    <property type="entry name" value="FN3_dom"/>
</dbReference>
<dbReference type="EMBL" id="CASHTH010000929">
    <property type="protein sequence ID" value="CAI8009158.1"/>
    <property type="molecule type" value="Genomic_DNA"/>
</dbReference>
<feature type="domain" description="Ig-like" evidence="9">
    <location>
        <begin position="690"/>
        <end position="779"/>
    </location>
</feature>
<gene>
    <name evidence="11" type="ORF">GBAR_LOCUS6199</name>
</gene>
<dbReference type="Proteomes" id="UP001174909">
    <property type="component" value="Unassembled WGS sequence"/>
</dbReference>
<evidence type="ECO:0000259" key="7">
    <source>
        <dbReference type="PROSITE" id="PS50002"/>
    </source>
</evidence>
<dbReference type="Gene3D" id="2.30.29.30">
    <property type="entry name" value="Pleckstrin-homology domain (PH domain)/Phosphotyrosine-binding domain (PTB)"/>
    <property type="match status" value="1"/>
</dbReference>